<feature type="domain" description="Helicase ATP-binding" evidence="8">
    <location>
        <begin position="38"/>
        <end position="225"/>
    </location>
</feature>
<comment type="caution">
    <text evidence="10">The sequence shown here is derived from an EMBL/GenBank/DDBJ whole genome shotgun (WGS) entry which is preliminary data.</text>
</comment>
<accession>A0A1Q3DXJ3</accession>
<comment type="similarity">
    <text evidence="1">Belongs to the helicase family. RecQ subfamily.</text>
</comment>
<proteinExistence type="inferred from homology"/>
<feature type="domain" description="Helicase C-terminal" evidence="9">
    <location>
        <begin position="253"/>
        <end position="413"/>
    </location>
</feature>
<reference evidence="10 11" key="2">
    <citation type="submission" date="2017-02" db="EMBL/GenBank/DDBJ databases">
        <title>A genome survey and senescence transcriptome analysis in Lentinula edodes.</title>
        <authorList>
            <person name="Sakamoto Y."/>
            <person name="Nakade K."/>
            <person name="Sato S."/>
            <person name="Yoshida Y."/>
            <person name="Miyazaki K."/>
            <person name="Natsume S."/>
            <person name="Konno N."/>
        </authorList>
    </citation>
    <scope>NUCLEOTIDE SEQUENCE [LARGE SCALE GENOMIC DNA]</scope>
    <source>
        <strain evidence="10 11">NBRC 111202</strain>
    </source>
</reference>
<evidence type="ECO:0000256" key="2">
    <source>
        <dbReference type="ARBA" id="ARBA00022741"/>
    </source>
</evidence>
<evidence type="ECO:0000256" key="4">
    <source>
        <dbReference type="ARBA" id="ARBA00023125"/>
    </source>
</evidence>
<evidence type="ECO:0000313" key="10">
    <source>
        <dbReference type="EMBL" id="GAV99724.1"/>
    </source>
</evidence>
<dbReference type="EMBL" id="BDGU01000017">
    <property type="protein sequence ID" value="GAV99724.1"/>
    <property type="molecule type" value="Genomic_DNA"/>
</dbReference>
<dbReference type="AlphaFoldDB" id="A0A1Q3DXJ3"/>
<organism evidence="10 11">
    <name type="scientific">Lentinula edodes</name>
    <name type="common">Shiitake mushroom</name>
    <name type="synonym">Lentinus edodes</name>
    <dbReference type="NCBI Taxonomy" id="5353"/>
    <lineage>
        <taxon>Eukaryota</taxon>
        <taxon>Fungi</taxon>
        <taxon>Dikarya</taxon>
        <taxon>Basidiomycota</taxon>
        <taxon>Agaricomycotina</taxon>
        <taxon>Agaricomycetes</taxon>
        <taxon>Agaricomycetidae</taxon>
        <taxon>Agaricales</taxon>
        <taxon>Marasmiineae</taxon>
        <taxon>Omphalotaceae</taxon>
        <taxon>Lentinula</taxon>
    </lineage>
</organism>
<keyword evidence="5" id="KW-0413">Isomerase</keyword>
<sequence>MPPKYPQVLDEAQLRRAENLLCDIFGVQSLRKHQKLAGNNILRGKTTVYDVPTGGGKTLAFWYPLFYDWDDRDMISTSQNVVLVVSPLNALMNSQAEALQEKGIPALAVNSEGSKIEDIFEIDDNTHRYHLKHRVLFVSPETALSTQFHEKVLKIKSFRVNCVELVIDESHSASEWGEDFRPEYAELGKLLARLPSGLPVLLTSATMPENVIHDVLFKVGLPQDSARVAVSNAKHNVALSVRILQHPSNTYADLLALFPTEKNGGFRQTLIYVNSRSEAEEIQDFLRRNCPEHISTDAIEFYHRNLTDKQKRNIQEGLRTGRLCCVIATDALGMGMDFPGIQRVVLWHEPLSFLSLIQKIGRCVRRLTDVGEALIFITKASYARHLTILETEREHEDEEDSADEAPVDRIAIIDQEDSTETEKVWRGKKNKPKSALEARDRKYLSLFIATAACRRIPWDDFFGNNAKMPFFVRPGNARCCDNCQPEDFPVETIQISYPYPTRAPRTTRPSEELAAEVTAALRRWRSEAVRVYYPDQVLILARYLLDDEVIEKIAARPRIVTAVDIFQHIIPWRLGVERYSVEVVQIVSGICSLHPDPVQLARKERKHEDLVKAAHKEYREALEQAFRECYNAVHDVRTGRTVKKGPRNNRHFEEERKCQPFLALPRRTVNLAFVL</sequence>
<dbReference type="PROSITE" id="PS51192">
    <property type="entry name" value="HELICASE_ATP_BIND_1"/>
    <property type="match status" value="1"/>
</dbReference>
<reference evidence="10 11" key="1">
    <citation type="submission" date="2016-08" db="EMBL/GenBank/DDBJ databases">
        <authorList>
            <consortium name="Lentinula edodes genome sequencing consortium"/>
            <person name="Sakamoto Y."/>
            <person name="Nakade K."/>
            <person name="Sato S."/>
            <person name="Yoshida Y."/>
            <person name="Miyazaki K."/>
            <person name="Natsume S."/>
            <person name="Konno N."/>
        </authorList>
    </citation>
    <scope>NUCLEOTIDE SEQUENCE [LARGE SCALE GENOMIC DNA]</scope>
    <source>
        <strain evidence="10 11">NBRC 111202</strain>
    </source>
</reference>
<name>A0A1Q3DXJ3_LENED</name>
<dbReference type="GO" id="GO:0043138">
    <property type="term" value="F:3'-5' DNA helicase activity"/>
    <property type="evidence" value="ECO:0007669"/>
    <property type="project" value="UniProtKB-EC"/>
</dbReference>
<keyword evidence="11" id="KW-1185">Reference proteome</keyword>
<dbReference type="InterPro" id="IPR011545">
    <property type="entry name" value="DEAD/DEAH_box_helicase_dom"/>
</dbReference>
<keyword evidence="4" id="KW-0238">DNA-binding</keyword>
<evidence type="ECO:0000313" key="11">
    <source>
        <dbReference type="Proteomes" id="UP000188533"/>
    </source>
</evidence>
<dbReference type="InterPro" id="IPR001650">
    <property type="entry name" value="Helicase_C-like"/>
</dbReference>
<dbReference type="Pfam" id="PF00271">
    <property type="entry name" value="Helicase_C"/>
    <property type="match status" value="1"/>
</dbReference>
<dbReference type="GO" id="GO:0006310">
    <property type="term" value="P:DNA recombination"/>
    <property type="evidence" value="ECO:0007669"/>
    <property type="project" value="TreeGrafter"/>
</dbReference>
<dbReference type="InterPro" id="IPR014001">
    <property type="entry name" value="Helicase_ATP-bd"/>
</dbReference>
<dbReference type="SMART" id="SM00487">
    <property type="entry name" value="DEXDc"/>
    <property type="match status" value="1"/>
</dbReference>
<dbReference type="STRING" id="5353.A0A1Q3DXJ3"/>
<keyword evidence="2" id="KW-0547">Nucleotide-binding</keyword>
<dbReference type="GO" id="GO:0005524">
    <property type="term" value="F:ATP binding"/>
    <property type="evidence" value="ECO:0007669"/>
    <property type="project" value="UniProtKB-KW"/>
</dbReference>
<dbReference type="GO" id="GO:0009378">
    <property type="term" value="F:four-way junction helicase activity"/>
    <property type="evidence" value="ECO:0007669"/>
    <property type="project" value="TreeGrafter"/>
</dbReference>
<keyword evidence="3" id="KW-0067">ATP-binding</keyword>
<dbReference type="GO" id="GO:0005737">
    <property type="term" value="C:cytoplasm"/>
    <property type="evidence" value="ECO:0007669"/>
    <property type="project" value="TreeGrafter"/>
</dbReference>
<dbReference type="Proteomes" id="UP000188533">
    <property type="component" value="Unassembled WGS sequence"/>
</dbReference>
<dbReference type="GO" id="GO:0005694">
    <property type="term" value="C:chromosome"/>
    <property type="evidence" value="ECO:0007669"/>
    <property type="project" value="TreeGrafter"/>
</dbReference>
<dbReference type="Gene3D" id="3.40.50.300">
    <property type="entry name" value="P-loop containing nucleotide triphosphate hydrolases"/>
    <property type="match status" value="2"/>
</dbReference>
<gene>
    <name evidence="10" type="ORF">LENED_001202</name>
</gene>
<evidence type="ECO:0000259" key="9">
    <source>
        <dbReference type="PROSITE" id="PS51194"/>
    </source>
</evidence>
<evidence type="ECO:0000256" key="1">
    <source>
        <dbReference type="ARBA" id="ARBA00005446"/>
    </source>
</evidence>
<evidence type="ECO:0000256" key="5">
    <source>
        <dbReference type="ARBA" id="ARBA00023235"/>
    </source>
</evidence>
<dbReference type="GO" id="GO:0016787">
    <property type="term" value="F:hydrolase activity"/>
    <property type="evidence" value="ECO:0007669"/>
    <property type="project" value="UniProtKB-KW"/>
</dbReference>
<evidence type="ECO:0000256" key="3">
    <source>
        <dbReference type="ARBA" id="ARBA00022840"/>
    </source>
</evidence>
<comment type="catalytic activity">
    <reaction evidence="6">
        <text>Couples ATP hydrolysis with the unwinding of duplex DNA by translocating in the 3'-5' direction.</text>
        <dbReference type="EC" id="5.6.2.4"/>
    </reaction>
</comment>
<evidence type="ECO:0000256" key="7">
    <source>
        <dbReference type="ARBA" id="ARBA00034808"/>
    </source>
</evidence>
<dbReference type="PANTHER" id="PTHR13710">
    <property type="entry name" value="DNA HELICASE RECQ FAMILY MEMBER"/>
    <property type="match status" value="1"/>
</dbReference>
<dbReference type="GO" id="GO:0006281">
    <property type="term" value="P:DNA repair"/>
    <property type="evidence" value="ECO:0007669"/>
    <property type="project" value="TreeGrafter"/>
</dbReference>
<dbReference type="SMART" id="SM00490">
    <property type="entry name" value="HELICc"/>
    <property type="match status" value="1"/>
</dbReference>
<dbReference type="PROSITE" id="PS51194">
    <property type="entry name" value="HELICASE_CTER"/>
    <property type="match status" value="1"/>
</dbReference>
<dbReference type="GO" id="GO:0003677">
    <property type="term" value="F:DNA binding"/>
    <property type="evidence" value="ECO:0007669"/>
    <property type="project" value="UniProtKB-KW"/>
</dbReference>
<dbReference type="InterPro" id="IPR027417">
    <property type="entry name" value="P-loop_NTPase"/>
</dbReference>
<evidence type="ECO:0000259" key="8">
    <source>
        <dbReference type="PROSITE" id="PS51192"/>
    </source>
</evidence>
<dbReference type="PANTHER" id="PTHR13710:SF105">
    <property type="entry name" value="ATP-DEPENDENT DNA HELICASE Q1"/>
    <property type="match status" value="1"/>
</dbReference>
<dbReference type="EC" id="5.6.2.4" evidence="7"/>
<dbReference type="Pfam" id="PF00270">
    <property type="entry name" value="DEAD"/>
    <property type="match status" value="1"/>
</dbReference>
<protein>
    <recommendedName>
        <fullName evidence="7">DNA 3'-5' helicase</fullName>
        <ecNumber evidence="7">5.6.2.4</ecNumber>
    </recommendedName>
</protein>
<evidence type="ECO:0000256" key="6">
    <source>
        <dbReference type="ARBA" id="ARBA00034617"/>
    </source>
</evidence>
<dbReference type="SUPFAM" id="SSF52540">
    <property type="entry name" value="P-loop containing nucleoside triphosphate hydrolases"/>
    <property type="match status" value="1"/>
</dbReference>
<keyword evidence="10" id="KW-0378">Hydrolase</keyword>